<comment type="caution">
    <text evidence="3">The sequence shown here is derived from an EMBL/GenBank/DDBJ whole genome shotgun (WGS) entry which is preliminary data.</text>
</comment>
<dbReference type="AlphaFoldDB" id="A0A3M6U9K6"/>
<reference evidence="3 4" key="1">
    <citation type="journal article" date="2018" name="Sci. Rep.">
        <title>Comparative analysis of the Pocillopora damicornis genome highlights role of immune system in coral evolution.</title>
        <authorList>
            <person name="Cunning R."/>
            <person name="Bay R.A."/>
            <person name="Gillette P."/>
            <person name="Baker A.C."/>
            <person name="Traylor-Knowles N."/>
        </authorList>
    </citation>
    <scope>NUCLEOTIDE SEQUENCE [LARGE SCALE GENOMIC DNA]</scope>
    <source>
        <strain evidence="3">RSMAS</strain>
        <tissue evidence="3">Whole animal</tissue>
    </source>
</reference>
<organism evidence="3 4">
    <name type="scientific">Pocillopora damicornis</name>
    <name type="common">Cauliflower coral</name>
    <name type="synonym">Millepora damicornis</name>
    <dbReference type="NCBI Taxonomy" id="46731"/>
    <lineage>
        <taxon>Eukaryota</taxon>
        <taxon>Metazoa</taxon>
        <taxon>Cnidaria</taxon>
        <taxon>Anthozoa</taxon>
        <taxon>Hexacorallia</taxon>
        <taxon>Scleractinia</taxon>
        <taxon>Astrocoeniina</taxon>
        <taxon>Pocilloporidae</taxon>
        <taxon>Pocillopora</taxon>
    </lineage>
</organism>
<protein>
    <submittedName>
        <fullName evidence="3">Uncharacterized protein</fullName>
    </submittedName>
</protein>
<dbReference type="Proteomes" id="UP000275408">
    <property type="component" value="Unassembled WGS sequence"/>
</dbReference>
<name>A0A3M6U9K6_POCDA</name>
<dbReference type="EMBL" id="RCHS01002005">
    <property type="protein sequence ID" value="RMX50229.1"/>
    <property type="molecule type" value="Genomic_DNA"/>
</dbReference>
<gene>
    <name evidence="3" type="ORF">pdam_00004843</name>
</gene>
<feature type="compositionally biased region" description="Polar residues" evidence="1">
    <location>
        <begin position="59"/>
        <end position="79"/>
    </location>
</feature>
<keyword evidence="2" id="KW-0732">Signal</keyword>
<feature type="chain" id="PRO_5018133435" evidence="2">
    <location>
        <begin position="17"/>
        <end position="79"/>
    </location>
</feature>
<evidence type="ECO:0000313" key="4">
    <source>
        <dbReference type="Proteomes" id="UP000275408"/>
    </source>
</evidence>
<evidence type="ECO:0000256" key="1">
    <source>
        <dbReference type="SAM" id="MobiDB-lite"/>
    </source>
</evidence>
<keyword evidence="4" id="KW-1185">Reference proteome</keyword>
<evidence type="ECO:0000313" key="3">
    <source>
        <dbReference type="EMBL" id="RMX50229.1"/>
    </source>
</evidence>
<accession>A0A3M6U9K6</accession>
<feature type="region of interest" description="Disordered" evidence="1">
    <location>
        <begin position="53"/>
        <end position="79"/>
    </location>
</feature>
<evidence type="ECO:0000256" key="2">
    <source>
        <dbReference type="SAM" id="SignalP"/>
    </source>
</evidence>
<feature type="signal peptide" evidence="2">
    <location>
        <begin position="1"/>
        <end position="16"/>
    </location>
</feature>
<proteinExistence type="predicted"/>
<sequence length="79" mass="8764">MVLFCASLLFTSSCLLHVTPQASQKLAITQTRKPLKNETIPQVSTAWLEPFVKDPDQCSPRSTQPMKIKTKGTTQMAQS</sequence>